<keyword evidence="13" id="KW-1185">Reference proteome</keyword>
<evidence type="ECO:0000256" key="4">
    <source>
        <dbReference type="ARBA" id="ARBA00022741"/>
    </source>
</evidence>
<feature type="binding site" evidence="9">
    <location>
        <position position="127"/>
    </location>
    <ligand>
        <name>ATP</name>
        <dbReference type="ChEBI" id="CHEBI:30616"/>
    </ligand>
</feature>
<dbReference type="SUPFAM" id="SSF52402">
    <property type="entry name" value="Adenine nucleotide alpha hydrolases-like"/>
    <property type="match status" value="1"/>
</dbReference>
<comment type="caution">
    <text evidence="9">Lacks conserved residue(s) required for the propagation of feature annotation.</text>
</comment>
<accession>A0ABT9Y4B4</accession>
<keyword evidence="5 9" id="KW-0067">ATP-binding</keyword>
<evidence type="ECO:0000256" key="8">
    <source>
        <dbReference type="ARBA" id="ARBA00051542"/>
    </source>
</evidence>
<keyword evidence="9" id="KW-0963">Cytoplasm</keyword>
<comment type="subcellular location">
    <subcellularLocation>
        <location evidence="9">Cytoplasm</location>
    </subcellularLocation>
</comment>
<evidence type="ECO:0000256" key="5">
    <source>
        <dbReference type="ARBA" id="ARBA00022840"/>
    </source>
</evidence>
<dbReference type="Gene3D" id="2.30.30.280">
    <property type="entry name" value="Adenine nucleotide alpha hydrolases-like domains"/>
    <property type="match status" value="1"/>
</dbReference>
<dbReference type="Gene3D" id="2.40.30.10">
    <property type="entry name" value="Translation factors"/>
    <property type="match status" value="1"/>
</dbReference>
<feature type="active site" description="Cysteine persulfide intermediate" evidence="9">
    <location>
        <position position="200"/>
    </location>
</feature>
<dbReference type="Pfam" id="PF20258">
    <property type="entry name" value="tRNA_Me_trans_C"/>
    <property type="match status" value="1"/>
</dbReference>
<gene>
    <name evidence="9" type="primary">mnmA</name>
    <name evidence="12" type="ORF">J2S01_000035</name>
</gene>
<comment type="caution">
    <text evidence="12">The sequence shown here is derived from an EMBL/GenBank/DDBJ whole genome shotgun (WGS) entry which is preliminary data.</text>
</comment>
<feature type="region of interest" description="Interaction with tRNA" evidence="9">
    <location>
        <begin position="306"/>
        <end position="307"/>
    </location>
</feature>
<comment type="similarity">
    <text evidence="9">Belongs to the MnmA/TRMU family.</text>
</comment>
<protein>
    <recommendedName>
        <fullName evidence="9">tRNA-specific 2-thiouridylase MnmA</fullName>
        <ecNumber evidence="9">2.8.1.13</ecNumber>
    </recommendedName>
</protein>
<evidence type="ECO:0000259" key="10">
    <source>
        <dbReference type="Pfam" id="PF20258"/>
    </source>
</evidence>
<evidence type="ECO:0000259" key="11">
    <source>
        <dbReference type="Pfam" id="PF20259"/>
    </source>
</evidence>
<reference evidence="12 13" key="1">
    <citation type="submission" date="2023-07" db="EMBL/GenBank/DDBJ databases">
        <title>Genomic Encyclopedia of Type Strains, Phase IV (KMG-IV): sequencing the most valuable type-strain genomes for metagenomic binning, comparative biology and taxonomic classification.</title>
        <authorList>
            <person name="Goeker M."/>
        </authorList>
    </citation>
    <scope>NUCLEOTIDE SEQUENCE [LARGE SCALE GENOMIC DNA]</scope>
    <source>
        <strain evidence="12 13">DSM 16980</strain>
    </source>
</reference>
<feature type="domain" description="tRNA-specific 2-thiouridylase MnmA-like central" evidence="11">
    <location>
        <begin position="210"/>
        <end position="273"/>
    </location>
</feature>
<organism evidence="12 13">
    <name type="scientific">Pectinatus haikarae</name>
    <dbReference type="NCBI Taxonomy" id="349096"/>
    <lineage>
        <taxon>Bacteria</taxon>
        <taxon>Bacillati</taxon>
        <taxon>Bacillota</taxon>
        <taxon>Negativicutes</taxon>
        <taxon>Selenomonadales</taxon>
        <taxon>Selenomonadaceae</taxon>
        <taxon>Pectinatus</taxon>
    </lineage>
</organism>
<feature type="site" description="Interaction with tRNA" evidence="9">
    <location>
        <position position="128"/>
    </location>
</feature>
<dbReference type="InterPro" id="IPR023382">
    <property type="entry name" value="MnmA-like_central_sf"/>
</dbReference>
<dbReference type="InterPro" id="IPR014729">
    <property type="entry name" value="Rossmann-like_a/b/a_fold"/>
</dbReference>
<dbReference type="RefSeq" id="WP_307222201.1">
    <property type="nucleotide sequence ID" value="NZ_CP116940.1"/>
</dbReference>
<keyword evidence="1 9" id="KW-0820">tRNA-binding</keyword>
<evidence type="ECO:0000256" key="9">
    <source>
        <dbReference type="HAMAP-Rule" id="MF_00144"/>
    </source>
</evidence>
<evidence type="ECO:0000313" key="13">
    <source>
        <dbReference type="Proteomes" id="UP001239167"/>
    </source>
</evidence>
<dbReference type="Proteomes" id="UP001239167">
    <property type="component" value="Unassembled WGS sequence"/>
</dbReference>
<keyword evidence="7 9" id="KW-1015">Disulfide bond</keyword>
<keyword evidence="6 9" id="KW-0694">RNA-binding</keyword>
<feature type="active site" description="Nucleophile" evidence="9">
    <location>
        <position position="103"/>
    </location>
</feature>
<evidence type="ECO:0000256" key="1">
    <source>
        <dbReference type="ARBA" id="ARBA00022555"/>
    </source>
</evidence>
<feature type="binding site" evidence="9">
    <location>
        <begin position="9"/>
        <end position="16"/>
    </location>
    <ligand>
        <name>ATP</name>
        <dbReference type="ChEBI" id="CHEBI:30616"/>
    </ligand>
</feature>
<proteinExistence type="inferred from homology"/>
<evidence type="ECO:0000256" key="7">
    <source>
        <dbReference type="ARBA" id="ARBA00023157"/>
    </source>
</evidence>
<keyword evidence="3 9" id="KW-0819">tRNA processing</keyword>
<evidence type="ECO:0000256" key="6">
    <source>
        <dbReference type="ARBA" id="ARBA00022884"/>
    </source>
</evidence>
<dbReference type="InterPro" id="IPR004506">
    <property type="entry name" value="MnmA-like"/>
</dbReference>
<feature type="site" description="Interaction with tRNA" evidence="9">
    <location>
        <position position="339"/>
    </location>
</feature>
<dbReference type="NCBIfam" id="TIGR00420">
    <property type="entry name" value="trmU"/>
    <property type="match status" value="1"/>
</dbReference>
<dbReference type="EC" id="2.8.1.13" evidence="9"/>
<name>A0ABT9Y4B4_9FIRM</name>
<dbReference type="Gene3D" id="3.40.50.620">
    <property type="entry name" value="HUPs"/>
    <property type="match status" value="1"/>
</dbReference>
<evidence type="ECO:0000256" key="2">
    <source>
        <dbReference type="ARBA" id="ARBA00022679"/>
    </source>
</evidence>
<dbReference type="Pfam" id="PF03054">
    <property type="entry name" value="tRNA_Me_trans"/>
    <property type="match status" value="1"/>
</dbReference>
<feature type="region of interest" description="Interaction with tRNA" evidence="9">
    <location>
        <begin position="150"/>
        <end position="152"/>
    </location>
</feature>
<dbReference type="PANTHER" id="PTHR11933:SF5">
    <property type="entry name" value="MITOCHONDRIAL TRNA-SPECIFIC 2-THIOURIDYLASE 1"/>
    <property type="match status" value="1"/>
</dbReference>
<comment type="function">
    <text evidence="9">Catalyzes the 2-thiolation of uridine at the wobble position (U34) of tRNA, leading to the formation of s(2)U34.</text>
</comment>
<dbReference type="GO" id="GO:0016740">
    <property type="term" value="F:transferase activity"/>
    <property type="evidence" value="ECO:0007669"/>
    <property type="project" value="UniProtKB-KW"/>
</dbReference>
<dbReference type="InterPro" id="IPR046885">
    <property type="entry name" value="MnmA-like_C"/>
</dbReference>
<feature type="binding site" evidence="9">
    <location>
        <position position="35"/>
    </location>
    <ligand>
        <name>ATP</name>
        <dbReference type="ChEBI" id="CHEBI:30616"/>
    </ligand>
</feature>
<comment type="catalytic activity">
    <reaction evidence="8 9">
        <text>S-sulfanyl-L-cysteinyl-[protein] + uridine(34) in tRNA + AH2 + ATP = 2-thiouridine(34) in tRNA + L-cysteinyl-[protein] + A + AMP + diphosphate + H(+)</text>
        <dbReference type="Rhea" id="RHEA:47032"/>
        <dbReference type="Rhea" id="RHEA-COMP:10131"/>
        <dbReference type="Rhea" id="RHEA-COMP:11726"/>
        <dbReference type="Rhea" id="RHEA-COMP:11727"/>
        <dbReference type="Rhea" id="RHEA-COMP:11728"/>
        <dbReference type="ChEBI" id="CHEBI:13193"/>
        <dbReference type="ChEBI" id="CHEBI:15378"/>
        <dbReference type="ChEBI" id="CHEBI:17499"/>
        <dbReference type="ChEBI" id="CHEBI:29950"/>
        <dbReference type="ChEBI" id="CHEBI:30616"/>
        <dbReference type="ChEBI" id="CHEBI:33019"/>
        <dbReference type="ChEBI" id="CHEBI:61963"/>
        <dbReference type="ChEBI" id="CHEBI:65315"/>
        <dbReference type="ChEBI" id="CHEBI:87170"/>
        <dbReference type="ChEBI" id="CHEBI:456215"/>
        <dbReference type="EC" id="2.8.1.13"/>
    </reaction>
</comment>
<dbReference type="EMBL" id="JAUSUE010000001">
    <property type="protein sequence ID" value="MDQ0202350.1"/>
    <property type="molecule type" value="Genomic_DNA"/>
</dbReference>
<dbReference type="NCBIfam" id="NF001138">
    <property type="entry name" value="PRK00143.1"/>
    <property type="match status" value="1"/>
</dbReference>
<feature type="domain" description="tRNA-specific 2-thiouridylase MnmA-like C-terminal" evidence="10">
    <location>
        <begin position="280"/>
        <end position="355"/>
    </location>
</feature>
<dbReference type="CDD" id="cd01998">
    <property type="entry name" value="MnmA_TRMU-like"/>
    <property type="match status" value="1"/>
</dbReference>
<dbReference type="PANTHER" id="PTHR11933">
    <property type="entry name" value="TRNA 5-METHYLAMINOMETHYL-2-THIOURIDYLATE -METHYLTRANSFERASE"/>
    <property type="match status" value="1"/>
</dbReference>
<feature type="disulfide bond" description="Alternate" evidence="9">
    <location>
        <begin position="103"/>
        <end position="200"/>
    </location>
</feature>
<dbReference type="HAMAP" id="MF_00144">
    <property type="entry name" value="tRNA_thiouridyl_MnmA"/>
    <property type="match status" value="1"/>
</dbReference>
<dbReference type="Pfam" id="PF20259">
    <property type="entry name" value="tRNA_Me_trans_M"/>
    <property type="match status" value="1"/>
</dbReference>
<evidence type="ECO:0000313" key="12">
    <source>
        <dbReference type="EMBL" id="MDQ0202350.1"/>
    </source>
</evidence>
<evidence type="ECO:0000256" key="3">
    <source>
        <dbReference type="ARBA" id="ARBA00022694"/>
    </source>
</evidence>
<keyword evidence="2 9" id="KW-0808">Transferase</keyword>
<sequence>MEKKKVAVAMSGGVDSSTTAAILLDKGYDVFGVTMVLSDEGRGFSKEDSYDQLSSVKDARIVCNLLNIKHYVMDFKDIFKKEVSDYFIDEYMSAHTPNPCVRCNHCIKFGRLLNECMKLGADYMATGHYVTIEKNEKERYLIKRAADTHKDQSYVLYHLGQEALSHIIFPLSSYTKTQTREMAKKYNLPVANKKESQEICFIPNDDYKAYLQNHSQMHFKAGNIVDVDGNILGRHNGLSLYTVGQRKGLGIAAAEPLYVIQLNSDKNEVVVGSNKDVFSSGLMAKNLNWIPFDNIEGPLETYAQIRYGKNVCQATVYPLENNTAKVIFKEPQRAVTPGQSVVFYDDNILLGGGIITEPLK</sequence>
<dbReference type="InterPro" id="IPR046884">
    <property type="entry name" value="MnmA-like_central"/>
</dbReference>
<keyword evidence="4 9" id="KW-0547">Nucleotide-binding</keyword>